<sequence>MSAATDTELAGTRGLVRVALRLDRWRTAIWAVAIAGLTQVSVSGLSQVYSTPEALAGRAQLISSPAATALAGPGYGLDDYTVGAMTANELGLWLMIPVAIMALLTVTRHLRAAEEDGRLELVRSAPVGRDAPVVAGLVAAVVATVVVGGLTFLALLSTGLDPVGSLALTGGIVMVGLVFAGISAVASQLTAHARAASSLGMAALGVAFLLRAVGDVRGPESTSVLTWLSPFGWAQATRAYVDERFWPLAIGVVVAAVLVAVAFWLVGRRDMGTGLLAERLGRPRASARLSGMVALTVRRQSGAIVSWGVGIVVMGVFIGLLAGEIVDFVADEPQLAQMFPTGPNGAAASAFALYTVFLAVMAGAYAATAVNAARTEENATRGAIVLAGPVSRVRWLGSQVGVAAGAATVMMLVTGLLMGLTATASLGERSVAQLVGATAVTLPAVGIILGVAVVVMGVAPRAFGLVWAYVTYVGVVGLFAALLPDGSDVLSPFTYTPQLPAEAMDWPPVLVLAVVAVALNAVGLAAFRRRDVVG</sequence>
<feature type="transmembrane region" description="Helical" evidence="1">
    <location>
        <begin position="27"/>
        <end position="49"/>
    </location>
</feature>
<keyword evidence="1" id="KW-0812">Transmembrane</keyword>
<feature type="transmembrane region" description="Helical" evidence="1">
    <location>
        <begin position="304"/>
        <end position="326"/>
    </location>
</feature>
<dbReference type="Proteomes" id="UP001239626">
    <property type="component" value="Unassembled WGS sequence"/>
</dbReference>
<feature type="transmembrane region" description="Helical" evidence="1">
    <location>
        <begin position="245"/>
        <end position="266"/>
    </location>
</feature>
<proteinExistence type="predicted"/>
<feature type="transmembrane region" description="Helical" evidence="1">
    <location>
        <begin position="163"/>
        <end position="186"/>
    </location>
</feature>
<protein>
    <submittedName>
        <fullName evidence="2">ABC-2 type transport system permease protein</fullName>
    </submittedName>
</protein>
<feature type="transmembrane region" description="Helical" evidence="1">
    <location>
        <begin position="90"/>
        <end position="110"/>
    </location>
</feature>
<feature type="transmembrane region" description="Helical" evidence="1">
    <location>
        <begin position="400"/>
        <end position="422"/>
    </location>
</feature>
<gene>
    <name evidence="2" type="ORF">J2X26_000604</name>
</gene>
<dbReference type="EMBL" id="JAUSVB010000001">
    <property type="protein sequence ID" value="MDQ0372307.1"/>
    <property type="molecule type" value="Genomic_DNA"/>
</dbReference>
<feature type="transmembrane region" description="Helical" evidence="1">
    <location>
        <begin position="193"/>
        <end position="213"/>
    </location>
</feature>
<reference evidence="2 3" key="1">
    <citation type="submission" date="2023-07" db="EMBL/GenBank/DDBJ databases">
        <title>Sorghum-associated microbial communities from plants grown in Nebraska, USA.</title>
        <authorList>
            <person name="Schachtman D."/>
        </authorList>
    </citation>
    <scope>NUCLEOTIDE SEQUENCE [LARGE SCALE GENOMIC DNA]</scope>
    <source>
        <strain evidence="2 3">BE332</strain>
    </source>
</reference>
<accession>A0ABU0EBU8</accession>
<evidence type="ECO:0000256" key="1">
    <source>
        <dbReference type="SAM" id="Phobius"/>
    </source>
</evidence>
<evidence type="ECO:0000313" key="3">
    <source>
        <dbReference type="Proteomes" id="UP001239626"/>
    </source>
</evidence>
<dbReference type="RefSeq" id="WP_307489720.1">
    <property type="nucleotide sequence ID" value="NZ_JAUSVB010000001.1"/>
</dbReference>
<feature type="transmembrane region" description="Helical" evidence="1">
    <location>
        <begin position="346"/>
        <end position="367"/>
    </location>
</feature>
<keyword evidence="1" id="KW-1133">Transmembrane helix</keyword>
<organism evidence="2 3">
    <name type="scientific">Cellulomonas humilata</name>
    <dbReference type="NCBI Taxonomy" id="144055"/>
    <lineage>
        <taxon>Bacteria</taxon>
        <taxon>Bacillati</taxon>
        <taxon>Actinomycetota</taxon>
        <taxon>Actinomycetes</taxon>
        <taxon>Micrococcales</taxon>
        <taxon>Cellulomonadaceae</taxon>
        <taxon>Cellulomonas</taxon>
    </lineage>
</organism>
<feature type="transmembrane region" description="Helical" evidence="1">
    <location>
        <begin position="434"/>
        <end position="455"/>
    </location>
</feature>
<comment type="caution">
    <text evidence="2">The sequence shown here is derived from an EMBL/GenBank/DDBJ whole genome shotgun (WGS) entry which is preliminary data.</text>
</comment>
<feature type="transmembrane region" description="Helical" evidence="1">
    <location>
        <begin position="506"/>
        <end position="527"/>
    </location>
</feature>
<keyword evidence="3" id="KW-1185">Reference proteome</keyword>
<feature type="transmembrane region" description="Helical" evidence="1">
    <location>
        <begin position="131"/>
        <end position="157"/>
    </location>
</feature>
<evidence type="ECO:0000313" key="2">
    <source>
        <dbReference type="EMBL" id="MDQ0372307.1"/>
    </source>
</evidence>
<name>A0ABU0EBU8_9CELL</name>
<keyword evidence="1" id="KW-0472">Membrane</keyword>
<feature type="transmembrane region" description="Helical" evidence="1">
    <location>
        <begin position="462"/>
        <end position="483"/>
    </location>
</feature>